<organism evidence="1 2">
    <name type="scientific">Caerostris extrusa</name>
    <name type="common">Bark spider</name>
    <name type="synonym">Caerostris bankana</name>
    <dbReference type="NCBI Taxonomy" id="172846"/>
    <lineage>
        <taxon>Eukaryota</taxon>
        <taxon>Metazoa</taxon>
        <taxon>Ecdysozoa</taxon>
        <taxon>Arthropoda</taxon>
        <taxon>Chelicerata</taxon>
        <taxon>Arachnida</taxon>
        <taxon>Araneae</taxon>
        <taxon>Araneomorphae</taxon>
        <taxon>Entelegynae</taxon>
        <taxon>Araneoidea</taxon>
        <taxon>Araneidae</taxon>
        <taxon>Caerostris</taxon>
    </lineage>
</organism>
<dbReference type="AlphaFoldDB" id="A0AAV4MN96"/>
<evidence type="ECO:0000313" key="1">
    <source>
        <dbReference type="EMBL" id="GIX74017.1"/>
    </source>
</evidence>
<name>A0AAV4MN96_CAEEX</name>
<evidence type="ECO:0000313" key="2">
    <source>
        <dbReference type="Proteomes" id="UP001054945"/>
    </source>
</evidence>
<protein>
    <submittedName>
        <fullName evidence="1">Uncharacterized protein</fullName>
    </submittedName>
</protein>
<keyword evidence="2" id="KW-1185">Reference proteome</keyword>
<dbReference type="Proteomes" id="UP001054945">
    <property type="component" value="Unassembled WGS sequence"/>
</dbReference>
<proteinExistence type="predicted"/>
<sequence>MSALSAKWARAPLPAVDDKRRVETRQYPLTIGHLTHHVVDKVHPGCHIVRLLKGNFQVQPRRNATSVLAIEVNSKEDFRLFFRSVKGLTF</sequence>
<dbReference type="EMBL" id="BPLR01002465">
    <property type="protein sequence ID" value="GIX74017.1"/>
    <property type="molecule type" value="Genomic_DNA"/>
</dbReference>
<gene>
    <name evidence="1" type="ORF">CEXT_450511</name>
</gene>
<comment type="caution">
    <text evidence="1">The sequence shown here is derived from an EMBL/GenBank/DDBJ whole genome shotgun (WGS) entry which is preliminary data.</text>
</comment>
<reference evidence="1 2" key="1">
    <citation type="submission" date="2021-06" db="EMBL/GenBank/DDBJ databases">
        <title>Caerostris extrusa draft genome.</title>
        <authorList>
            <person name="Kono N."/>
            <person name="Arakawa K."/>
        </authorList>
    </citation>
    <scope>NUCLEOTIDE SEQUENCE [LARGE SCALE GENOMIC DNA]</scope>
</reference>
<accession>A0AAV4MN96</accession>